<protein>
    <submittedName>
        <fullName evidence="2">Uncharacterized protein</fullName>
    </submittedName>
</protein>
<evidence type="ECO:0000256" key="1">
    <source>
        <dbReference type="SAM" id="MobiDB-lite"/>
    </source>
</evidence>
<organism evidence="2 3">
    <name type="scientific">Massilia timonae CCUG 45783</name>
    <dbReference type="NCBI Taxonomy" id="883126"/>
    <lineage>
        <taxon>Bacteria</taxon>
        <taxon>Pseudomonadati</taxon>
        <taxon>Pseudomonadota</taxon>
        <taxon>Betaproteobacteria</taxon>
        <taxon>Burkholderiales</taxon>
        <taxon>Oxalobacteraceae</taxon>
        <taxon>Telluria group</taxon>
        <taxon>Massilia</taxon>
    </lineage>
</organism>
<proteinExistence type="predicted"/>
<accession>K9DAP7</accession>
<dbReference type="AlphaFoldDB" id="K9DAP7"/>
<feature type="non-terminal residue" evidence="2">
    <location>
        <position position="25"/>
    </location>
</feature>
<sequence>MSLINKMLQDLDARAGQPGAAPLPA</sequence>
<comment type="caution">
    <text evidence="2">The sequence shown here is derived from an EMBL/GenBank/DDBJ whole genome shotgun (WGS) entry which is preliminary data.</text>
</comment>
<keyword evidence="3" id="KW-1185">Reference proteome</keyword>
<dbReference type="EMBL" id="AGZI01000058">
    <property type="protein sequence ID" value="EKU80326.1"/>
    <property type="molecule type" value="Genomic_DNA"/>
</dbReference>
<reference evidence="2 3" key="1">
    <citation type="submission" date="2012-09" db="EMBL/GenBank/DDBJ databases">
        <title>The Genome Sequence of Massilia timonae CCUG 45783.</title>
        <authorList>
            <consortium name="The Broad Institute Genome Sequencing Platform"/>
            <person name="Earl A."/>
            <person name="Ward D."/>
            <person name="Feldgarden M."/>
            <person name="Gevers D."/>
            <person name="Huys G."/>
            <person name="Walker B."/>
            <person name="Young S.K."/>
            <person name="Zeng Q."/>
            <person name="Gargeya S."/>
            <person name="Fitzgerald M."/>
            <person name="Haas B."/>
            <person name="Abouelleil A."/>
            <person name="Alvarado L."/>
            <person name="Arachchi H.M."/>
            <person name="Berlin A.M."/>
            <person name="Chapman S.B."/>
            <person name="Goldberg J."/>
            <person name="Griggs A."/>
            <person name="Gujja S."/>
            <person name="Hansen M."/>
            <person name="Howarth C."/>
            <person name="Imamovic A."/>
            <person name="Larimer J."/>
            <person name="McCowen C."/>
            <person name="Montmayeur A."/>
            <person name="Murphy C."/>
            <person name="Neiman D."/>
            <person name="Pearson M."/>
            <person name="Priest M."/>
            <person name="Roberts A."/>
            <person name="Saif S."/>
            <person name="Shea T."/>
            <person name="Sisk P."/>
            <person name="Sykes S."/>
            <person name="Wortman J."/>
            <person name="Nusbaum C."/>
            <person name="Birren B."/>
        </authorList>
    </citation>
    <scope>NUCLEOTIDE SEQUENCE [LARGE SCALE GENOMIC DNA]</scope>
    <source>
        <strain evidence="2 3">CCUG 45783</strain>
    </source>
</reference>
<evidence type="ECO:0000313" key="3">
    <source>
        <dbReference type="Proteomes" id="UP000009874"/>
    </source>
</evidence>
<gene>
    <name evidence="2" type="ORF">HMPREF9710_04438</name>
</gene>
<name>K9DAP7_9BURK</name>
<dbReference type="Proteomes" id="UP000009874">
    <property type="component" value="Unassembled WGS sequence"/>
</dbReference>
<evidence type="ECO:0000313" key="2">
    <source>
        <dbReference type="EMBL" id="EKU80326.1"/>
    </source>
</evidence>
<feature type="region of interest" description="Disordered" evidence="1">
    <location>
        <begin position="1"/>
        <end position="25"/>
    </location>
</feature>
<dbReference type="HOGENOM" id="CLU_3420141_0_0_4"/>